<evidence type="ECO:0000313" key="3">
    <source>
        <dbReference type="EMBL" id="SCV05006.1"/>
    </source>
</evidence>
<name>A0A1G4KKK7_9SACH</name>
<gene>
    <name evidence="3" type="ORF">LANO_0G16424G</name>
</gene>
<accession>A0A1G4KKK7</accession>
<protein>
    <submittedName>
        <fullName evidence="3">LANO_0G16424g1_1</fullName>
    </submittedName>
</protein>
<evidence type="ECO:0000256" key="1">
    <source>
        <dbReference type="SAM" id="MobiDB-lite"/>
    </source>
</evidence>
<feature type="domain" description="T6SS Phospholipase effector Tle1-like catalytic" evidence="2">
    <location>
        <begin position="28"/>
        <end position="391"/>
    </location>
</feature>
<feature type="compositionally biased region" description="Polar residues" evidence="1">
    <location>
        <begin position="1"/>
        <end position="10"/>
    </location>
</feature>
<dbReference type="Pfam" id="PF09994">
    <property type="entry name" value="T6SS_Tle1-like_cat"/>
    <property type="match status" value="1"/>
</dbReference>
<feature type="region of interest" description="Disordered" evidence="1">
    <location>
        <begin position="1"/>
        <end position="23"/>
    </location>
</feature>
<dbReference type="InterPro" id="IPR018712">
    <property type="entry name" value="Tle1-like_cat"/>
</dbReference>
<dbReference type="PANTHER" id="PTHR33840">
    <property type="match status" value="1"/>
</dbReference>
<sequence length="673" mass="77308">MPTTGSQYSGCQAEHLDGDGTGESRKPRKIILCFDGTDGNFGPQPFTNVLKIYRMLDTSDENLQLCYYQPGVGTSVEFDANLNYRRKLTVANAKNSLDSMFAFTINYHVCTAYMFLMRCYRKGDLIYMFGFSRGAFVARILAGMIERVGLLNDGLEDVVNTAWKVYALWEYAAQPSQPDYTTTLAEEFKKTFSRNYEIIISFQGLFDSVNSAGFLRDRQFPFTARSTIVKHVRHALSLDERRGKFQQQNFIQHAGKSNRSSSFWHSLSRIFSKSSASDYVKSSMSSLDSSNRFNGFPQSRRSSNIRDSVATLPSSNSNKQQAQLLVDHSSVGPASLTTGSGTRLINTPSMSPDIIEKWFPGDHADIGGGWIPDFNTKQFLSDMALRWMLAEAVKNEVRFQKHIIREFSEKYSAYGSATALSHDLLNFESRGTAESSLLELQRSNWALCYWIPHRLAMLFVMKIAWICRIGPCYTRKRSQKLFKSCDFANSSSDMAESQYERRHDCSKRSKAGRGSQPLWQVIGWWFVECVPIKRKVQGQDCKWRNAYVPNFGQRRELRRDSDLHWSVFWRIRYYKHYRPSNLPQYAIDLLKEYSNHSKCKEQSDDTNFWMRLGGLNIFKGLQASKVPECPPCESDDYERVAAKARKWLEQWESDHSCEIPDDLEEVLKTNPDL</sequence>
<keyword evidence="4" id="KW-1185">Reference proteome</keyword>
<proteinExistence type="predicted"/>
<dbReference type="OrthoDB" id="3162439at2759"/>
<organism evidence="3 4">
    <name type="scientific">Lachancea nothofagi CBS 11611</name>
    <dbReference type="NCBI Taxonomy" id="1266666"/>
    <lineage>
        <taxon>Eukaryota</taxon>
        <taxon>Fungi</taxon>
        <taxon>Dikarya</taxon>
        <taxon>Ascomycota</taxon>
        <taxon>Saccharomycotina</taxon>
        <taxon>Saccharomycetes</taxon>
        <taxon>Saccharomycetales</taxon>
        <taxon>Saccharomycetaceae</taxon>
        <taxon>Lachancea</taxon>
    </lineage>
</organism>
<dbReference type="AlphaFoldDB" id="A0A1G4KKK7"/>
<dbReference type="PANTHER" id="PTHR33840:SF2">
    <property type="entry name" value="TLE1 PHOSPHOLIPASE DOMAIN-CONTAINING PROTEIN"/>
    <property type="match status" value="1"/>
</dbReference>
<evidence type="ECO:0000259" key="2">
    <source>
        <dbReference type="Pfam" id="PF09994"/>
    </source>
</evidence>
<reference evidence="4" key="1">
    <citation type="submission" date="2016-03" db="EMBL/GenBank/DDBJ databases">
        <authorList>
            <person name="Devillers Hugo."/>
        </authorList>
    </citation>
    <scope>NUCLEOTIDE SEQUENCE [LARGE SCALE GENOMIC DNA]</scope>
</reference>
<dbReference type="EMBL" id="LT598453">
    <property type="protein sequence ID" value="SCV05006.1"/>
    <property type="molecule type" value="Genomic_DNA"/>
</dbReference>
<evidence type="ECO:0000313" key="4">
    <source>
        <dbReference type="Proteomes" id="UP000189911"/>
    </source>
</evidence>
<dbReference type="Proteomes" id="UP000189911">
    <property type="component" value="Chromosome G"/>
</dbReference>
<feature type="compositionally biased region" description="Basic and acidic residues" evidence="1">
    <location>
        <begin position="14"/>
        <end position="23"/>
    </location>
</feature>